<dbReference type="SUPFAM" id="SSF52540">
    <property type="entry name" value="P-loop containing nucleoside triphosphate hydrolases"/>
    <property type="match status" value="1"/>
</dbReference>
<evidence type="ECO:0000259" key="2">
    <source>
        <dbReference type="Pfam" id="PF13635"/>
    </source>
</evidence>
<dbReference type="EMBL" id="PFAF01000053">
    <property type="protein sequence ID" value="PIR98834.1"/>
    <property type="molecule type" value="Genomic_DNA"/>
</dbReference>
<dbReference type="InterPro" id="IPR025420">
    <property type="entry name" value="DUF4143"/>
</dbReference>
<feature type="domain" description="AAA" evidence="1">
    <location>
        <begin position="20"/>
        <end position="151"/>
    </location>
</feature>
<gene>
    <name evidence="3" type="ORF">COT87_02670</name>
</gene>
<dbReference type="InterPro" id="IPR027417">
    <property type="entry name" value="P-loop_NTPase"/>
</dbReference>
<dbReference type="Proteomes" id="UP000230796">
    <property type="component" value="Unassembled WGS sequence"/>
</dbReference>
<accession>A0A2H0VIA0</accession>
<protein>
    <recommendedName>
        <fullName evidence="5">ATPase</fullName>
    </recommendedName>
</protein>
<sequence>MKLYKRKIFDKIQPYFGDDTILVLLGARQVGKTHLLHYIDNYLQQQSHKTLYYDLEYPDLLNLLNQGVDAFIVDLGSKGYVKDEPIFVFIDEIQYLENPSSFLKIIADHHKNIHLIVSGSSTFDIKAKFTDSLVGRTLNFEIFPLSFSEFLTFKESPYTNITNLSTAGLAHIKMLYREYITYGGYPKIVLEANAIKKKQHLLQIIDTYVRKDIRDLGDVIDISKFNSMLKVLSAQSGQLLNVSSLARETSISEPTLHKYLSLLEETFILKRITPYSHSPSVEISKNPKVFFLDSGLQSLLWLGDFQSTLLGNIFETNVYSELVKAYGRESIHFWRTKSGQEIDFIIEQGSSLTPIEVKTNFGQYHSRTLSQFSTRYHSLPGMIVAIDGEPVGDHTLYPWELNAIFDYNLLVTNFGK</sequence>
<name>A0A2H0VIA0_9BACT</name>
<dbReference type="Gene3D" id="3.40.50.300">
    <property type="entry name" value="P-loop containing nucleotide triphosphate hydrolases"/>
    <property type="match status" value="1"/>
</dbReference>
<dbReference type="Pfam" id="PF13173">
    <property type="entry name" value="AAA_14"/>
    <property type="match status" value="1"/>
</dbReference>
<dbReference type="PANTHER" id="PTHR43566:SF1">
    <property type="entry name" value="AAA+ ATPASE DOMAIN-CONTAINING PROTEIN"/>
    <property type="match status" value="1"/>
</dbReference>
<dbReference type="Pfam" id="PF13635">
    <property type="entry name" value="DUF4143"/>
    <property type="match status" value="1"/>
</dbReference>
<evidence type="ECO:0000313" key="3">
    <source>
        <dbReference type="EMBL" id="PIR98834.1"/>
    </source>
</evidence>
<organism evidence="3 4">
    <name type="scientific">Candidatus Collierbacteria bacterium CG10_big_fil_rev_8_21_14_0_10_44_9</name>
    <dbReference type="NCBI Taxonomy" id="1974535"/>
    <lineage>
        <taxon>Bacteria</taxon>
        <taxon>Candidatus Collieribacteriota</taxon>
    </lineage>
</organism>
<dbReference type="PANTHER" id="PTHR43566">
    <property type="entry name" value="CONSERVED PROTEIN"/>
    <property type="match status" value="1"/>
</dbReference>
<evidence type="ECO:0000313" key="4">
    <source>
        <dbReference type="Proteomes" id="UP000230796"/>
    </source>
</evidence>
<evidence type="ECO:0008006" key="5">
    <source>
        <dbReference type="Google" id="ProtNLM"/>
    </source>
</evidence>
<reference evidence="4" key="1">
    <citation type="submission" date="2017-09" db="EMBL/GenBank/DDBJ databases">
        <title>Depth-based differentiation of microbial function through sediment-hosted aquifers and enrichment of novel symbionts in the deep terrestrial subsurface.</title>
        <authorList>
            <person name="Probst A.J."/>
            <person name="Ladd B."/>
            <person name="Jarett J.K."/>
            <person name="Geller-Mcgrath D.E."/>
            <person name="Sieber C.M.K."/>
            <person name="Emerson J.B."/>
            <person name="Anantharaman K."/>
            <person name="Thomas B.C."/>
            <person name="Malmstrom R."/>
            <person name="Stieglmeier M."/>
            <person name="Klingl A."/>
            <person name="Woyke T."/>
            <person name="Ryan C.M."/>
            <person name="Banfield J.F."/>
        </authorList>
    </citation>
    <scope>NUCLEOTIDE SEQUENCE [LARGE SCALE GENOMIC DNA]</scope>
</reference>
<proteinExistence type="predicted"/>
<comment type="caution">
    <text evidence="3">The sequence shown here is derived from an EMBL/GenBank/DDBJ whole genome shotgun (WGS) entry which is preliminary data.</text>
</comment>
<feature type="domain" description="DUF4143" evidence="2">
    <location>
        <begin position="211"/>
        <end position="359"/>
    </location>
</feature>
<dbReference type="InterPro" id="IPR041682">
    <property type="entry name" value="AAA_14"/>
</dbReference>
<dbReference type="AlphaFoldDB" id="A0A2H0VIA0"/>
<evidence type="ECO:0000259" key="1">
    <source>
        <dbReference type="Pfam" id="PF13173"/>
    </source>
</evidence>